<dbReference type="AlphaFoldDB" id="A0A5T4LN95"/>
<evidence type="ECO:0000256" key="3">
    <source>
        <dbReference type="ARBA" id="ARBA00018009"/>
    </source>
</evidence>
<evidence type="ECO:0000313" key="5">
    <source>
        <dbReference type="EMBL" id="EBL7518557.1"/>
    </source>
</evidence>
<reference evidence="5" key="1">
    <citation type="submission" date="2018-07" db="EMBL/GenBank/DDBJ databases">
        <authorList>
            <consortium name="PulseNet: The National Subtyping Network for Foodborne Disease Surveillance"/>
            <person name="Tarr C.L."/>
            <person name="Trees E."/>
            <person name="Katz L.S."/>
            <person name="Carleton-Romer H.A."/>
            <person name="Stroika S."/>
            <person name="Kucerova Z."/>
            <person name="Roache K.F."/>
            <person name="Sabol A.L."/>
            <person name="Besser J."/>
            <person name="Gerner-Smidt P."/>
        </authorList>
    </citation>
    <scope>NUCLEOTIDE SEQUENCE</scope>
    <source>
        <strain evidence="5">PNUSAS031704</strain>
    </source>
</reference>
<dbReference type="PROSITE" id="PS50883">
    <property type="entry name" value="EAL"/>
    <property type="match status" value="1"/>
</dbReference>
<dbReference type="EMBL" id="AAGACD010000008">
    <property type="protein sequence ID" value="EBL7518557.1"/>
    <property type="molecule type" value="Genomic_DNA"/>
</dbReference>
<dbReference type="Gene3D" id="3.20.20.450">
    <property type="entry name" value="EAL domain"/>
    <property type="match status" value="1"/>
</dbReference>
<dbReference type="PANTHER" id="PTHR33121">
    <property type="entry name" value="CYCLIC DI-GMP PHOSPHODIESTERASE PDEF"/>
    <property type="match status" value="1"/>
</dbReference>
<accession>A0A5T4LN95</accession>
<dbReference type="InterPro" id="IPR050706">
    <property type="entry name" value="Cyclic-di-GMP_PDE-like"/>
</dbReference>
<comment type="caution">
    <text evidence="5">The sequence shown here is derived from an EMBL/GenBank/DDBJ whole genome shotgun (WGS) entry which is preliminary data.</text>
</comment>
<dbReference type="Pfam" id="PF00563">
    <property type="entry name" value="EAL"/>
    <property type="match status" value="1"/>
</dbReference>
<feature type="domain" description="EAL" evidence="4">
    <location>
        <begin position="1"/>
        <end position="71"/>
    </location>
</feature>
<gene>
    <name evidence="5" type="ORF">C1B90_21185</name>
</gene>
<dbReference type="PANTHER" id="PTHR33121:SF79">
    <property type="entry name" value="CYCLIC DI-GMP PHOSPHODIESTERASE PDED-RELATED"/>
    <property type="match status" value="1"/>
</dbReference>
<comment type="subunit">
    <text evidence="2">Interacts with FlhD in the FlhC(2)FlhD(4) heterohexamer, inhibiting its ability to activate transcription.</text>
</comment>
<name>A0A5T4LN95_SALER</name>
<dbReference type="InterPro" id="IPR001633">
    <property type="entry name" value="EAL_dom"/>
</dbReference>
<sequence>MHGTKTGLFTDALRQSITATGKCLNVSVIAEGVEDISQMETLRQEGVDFLQGYLFSHPMSAEELLIYSGSR</sequence>
<comment type="similarity">
    <text evidence="1">Belongs to the YdiV family.</text>
</comment>
<evidence type="ECO:0000256" key="1">
    <source>
        <dbReference type="ARBA" id="ARBA00010927"/>
    </source>
</evidence>
<protein>
    <recommendedName>
        <fullName evidence="3">Anti-FlhC(2)FlhD(4) factor YdiV</fullName>
    </recommendedName>
</protein>
<dbReference type="InterPro" id="IPR035919">
    <property type="entry name" value="EAL_sf"/>
</dbReference>
<organism evidence="5">
    <name type="scientific">Salmonella enterica</name>
    <name type="common">Salmonella choleraesuis</name>
    <dbReference type="NCBI Taxonomy" id="28901"/>
    <lineage>
        <taxon>Bacteria</taxon>
        <taxon>Pseudomonadati</taxon>
        <taxon>Pseudomonadota</taxon>
        <taxon>Gammaproteobacteria</taxon>
        <taxon>Enterobacterales</taxon>
        <taxon>Enterobacteriaceae</taxon>
        <taxon>Salmonella</taxon>
    </lineage>
</organism>
<proteinExistence type="inferred from homology"/>
<dbReference type="GO" id="GO:0071111">
    <property type="term" value="F:cyclic-guanylate-specific phosphodiesterase activity"/>
    <property type="evidence" value="ECO:0007669"/>
    <property type="project" value="InterPro"/>
</dbReference>
<dbReference type="SUPFAM" id="SSF141868">
    <property type="entry name" value="EAL domain-like"/>
    <property type="match status" value="1"/>
</dbReference>
<evidence type="ECO:0000256" key="2">
    <source>
        <dbReference type="ARBA" id="ARBA00011576"/>
    </source>
</evidence>
<evidence type="ECO:0000259" key="4">
    <source>
        <dbReference type="PROSITE" id="PS50883"/>
    </source>
</evidence>